<protein>
    <submittedName>
        <fullName evidence="2">Uncharacterized protein</fullName>
    </submittedName>
</protein>
<sequence>DSDSSEEEMTKESFETERSKKEEPKSPESDQDSK</sequence>
<organism evidence="2 3">
    <name type="scientific">Trifolium medium</name>
    <dbReference type="NCBI Taxonomy" id="97028"/>
    <lineage>
        <taxon>Eukaryota</taxon>
        <taxon>Viridiplantae</taxon>
        <taxon>Streptophyta</taxon>
        <taxon>Embryophyta</taxon>
        <taxon>Tracheophyta</taxon>
        <taxon>Spermatophyta</taxon>
        <taxon>Magnoliopsida</taxon>
        <taxon>eudicotyledons</taxon>
        <taxon>Gunneridae</taxon>
        <taxon>Pentapetalae</taxon>
        <taxon>rosids</taxon>
        <taxon>fabids</taxon>
        <taxon>Fabales</taxon>
        <taxon>Fabaceae</taxon>
        <taxon>Papilionoideae</taxon>
        <taxon>50 kb inversion clade</taxon>
        <taxon>NPAAA clade</taxon>
        <taxon>Hologalegina</taxon>
        <taxon>IRL clade</taxon>
        <taxon>Trifolieae</taxon>
        <taxon>Trifolium</taxon>
    </lineage>
</organism>
<proteinExistence type="predicted"/>
<evidence type="ECO:0000256" key="1">
    <source>
        <dbReference type="SAM" id="MobiDB-lite"/>
    </source>
</evidence>
<dbReference type="EMBL" id="LXQA010972619">
    <property type="protein sequence ID" value="MCI79387.1"/>
    <property type="molecule type" value="Genomic_DNA"/>
</dbReference>
<comment type="caution">
    <text evidence="2">The sequence shown here is derived from an EMBL/GenBank/DDBJ whole genome shotgun (WGS) entry which is preliminary data.</text>
</comment>
<reference evidence="2 3" key="1">
    <citation type="journal article" date="2018" name="Front. Plant Sci.">
        <title>Red Clover (Trifolium pratense) and Zigzag Clover (T. medium) - A Picture of Genomic Similarities and Differences.</title>
        <authorList>
            <person name="Dluhosova J."/>
            <person name="Istvanek J."/>
            <person name="Nedelnik J."/>
            <person name="Repkova J."/>
        </authorList>
    </citation>
    <scope>NUCLEOTIDE SEQUENCE [LARGE SCALE GENOMIC DNA]</scope>
    <source>
        <strain evidence="3">cv. 10/8</strain>
        <tissue evidence="2">Leaf</tissue>
    </source>
</reference>
<evidence type="ECO:0000313" key="3">
    <source>
        <dbReference type="Proteomes" id="UP000265520"/>
    </source>
</evidence>
<evidence type="ECO:0000313" key="2">
    <source>
        <dbReference type="EMBL" id="MCI79387.1"/>
    </source>
</evidence>
<feature type="non-terminal residue" evidence="2">
    <location>
        <position position="1"/>
    </location>
</feature>
<keyword evidence="3" id="KW-1185">Reference proteome</keyword>
<dbReference type="Proteomes" id="UP000265520">
    <property type="component" value="Unassembled WGS sequence"/>
</dbReference>
<name>A0A392UU97_9FABA</name>
<feature type="compositionally biased region" description="Basic and acidic residues" evidence="1">
    <location>
        <begin position="8"/>
        <end position="34"/>
    </location>
</feature>
<dbReference type="AlphaFoldDB" id="A0A392UU97"/>
<feature type="region of interest" description="Disordered" evidence="1">
    <location>
        <begin position="1"/>
        <end position="34"/>
    </location>
</feature>
<accession>A0A392UU97</accession>